<evidence type="ECO:0000259" key="1">
    <source>
        <dbReference type="Pfam" id="PF20179"/>
    </source>
</evidence>
<dbReference type="PANTHER" id="PTHR46920:SF1">
    <property type="entry name" value="PROTEIN MSS51 HOMOLOG, MITOCHONDRIAL-RELATED"/>
    <property type="match status" value="1"/>
</dbReference>
<dbReference type="AlphaFoldDB" id="A0A0K2UF89"/>
<feature type="domain" description="Mitochondrial splicing suppressor 51-like C-terminal" evidence="1">
    <location>
        <begin position="171"/>
        <end position="348"/>
    </location>
</feature>
<dbReference type="InterPro" id="IPR046824">
    <property type="entry name" value="Mss51-like_C"/>
</dbReference>
<dbReference type="PANTHER" id="PTHR46920">
    <property type="match status" value="1"/>
</dbReference>
<evidence type="ECO:0000313" key="2">
    <source>
        <dbReference type="EMBL" id="CDW36356.1"/>
    </source>
</evidence>
<proteinExistence type="predicted"/>
<name>A0A0K2UF89_LEPSM</name>
<organism evidence="2">
    <name type="scientific">Lepeophtheirus salmonis</name>
    <name type="common">Salmon louse</name>
    <name type="synonym">Caligus salmonis</name>
    <dbReference type="NCBI Taxonomy" id="72036"/>
    <lineage>
        <taxon>Eukaryota</taxon>
        <taxon>Metazoa</taxon>
        <taxon>Ecdysozoa</taxon>
        <taxon>Arthropoda</taxon>
        <taxon>Crustacea</taxon>
        <taxon>Multicrustacea</taxon>
        <taxon>Hexanauplia</taxon>
        <taxon>Copepoda</taxon>
        <taxon>Siphonostomatoida</taxon>
        <taxon>Caligidae</taxon>
        <taxon>Lepeophtheirus</taxon>
    </lineage>
</organism>
<dbReference type="EMBL" id="HACA01018995">
    <property type="protein sequence ID" value="CDW36356.1"/>
    <property type="molecule type" value="Transcribed_RNA"/>
</dbReference>
<dbReference type="Pfam" id="PF20179">
    <property type="entry name" value="MSS51_C"/>
    <property type="match status" value="1"/>
</dbReference>
<protein>
    <recommendedName>
        <fullName evidence="1">Mitochondrial splicing suppressor 51-like C-terminal domain-containing protein</fullName>
    </recommendedName>
</protein>
<reference evidence="2" key="1">
    <citation type="submission" date="2014-05" db="EMBL/GenBank/DDBJ databases">
        <authorList>
            <person name="Chronopoulou M."/>
        </authorList>
    </citation>
    <scope>NUCLEOTIDE SEQUENCE</scope>
    <source>
        <tissue evidence="2">Whole organism</tissue>
    </source>
</reference>
<accession>A0A0K2UF89</accession>
<feature type="non-terminal residue" evidence="2">
    <location>
        <position position="402"/>
    </location>
</feature>
<dbReference type="InterPro" id="IPR052839">
    <property type="entry name" value="Mito_gene_expr_regulator"/>
</dbReference>
<sequence length="402" mass="46073">MMAGGLVKYPPSEFSQKYGPVLAPKGKLVSPKDVFGKKGEEGLFGEDVKEKTIQAFQLTVKKCEKLNIPVASPALKEDLERERIDQIVECFPHTLPKDLPDILQKSKWSKPAKEVETWETWWEIHEKILKSLKKQTKHIRAWWEFCEIPCPGEEEILNSLKRLVSGVLSHPITIGMAVVNYTPKRKKNYPKSVHLVGTDRPEATMIYAGFYHEILAANPLHPIKLTLVSPDDANQQLSKDCSPDSPMLINPKCKLTAWYGLYHDFWEKYITAQIVEQPDLVVGIHPGLHADGIYEFWEPTLELLLDMNIKTVFTVLSKEEYVQTLEKLDGLFCKYIYKGLNPFGSKHVKQTHHDAKIMWSSNQYMVVFKGRTIDLKTLTLIEDPVEDDLDKAEKEFEKLLEA</sequence>
<dbReference type="OrthoDB" id="5282002at2759"/>